<evidence type="ECO:0000256" key="3">
    <source>
        <dbReference type="ARBA" id="ARBA00023163"/>
    </source>
</evidence>
<evidence type="ECO:0000256" key="2">
    <source>
        <dbReference type="ARBA" id="ARBA00023125"/>
    </source>
</evidence>
<dbReference type="SUPFAM" id="SSF46894">
    <property type="entry name" value="C-terminal effector domain of the bipartite response regulators"/>
    <property type="match status" value="1"/>
</dbReference>
<keyword evidence="2" id="KW-0238">DNA-binding</keyword>
<comment type="caution">
    <text evidence="5">The sequence shown here is derived from an EMBL/GenBank/DDBJ whole genome shotgun (WGS) entry which is preliminary data.</text>
</comment>
<gene>
    <name evidence="5" type="ORF">JCM21531_3796</name>
</gene>
<reference evidence="5" key="1">
    <citation type="journal article" date="2014" name="Genome Announc.">
        <title>Draft Genome Sequence of Clostridium straminisolvens Strain JCM 21531T, Isolated from a Cellulose-Degrading Bacterial Community.</title>
        <authorList>
            <person name="Yuki M."/>
            <person name="Oshima K."/>
            <person name="Suda W."/>
            <person name="Sakamoto M."/>
            <person name="Kitamura K."/>
            <person name="Iida T."/>
            <person name="Hattori M."/>
            <person name="Ohkuma M."/>
        </authorList>
    </citation>
    <scope>NUCLEOTIDE SEQUENCE [LARGE SCALE GENOMIC DNA]</scope>
    <source>
        <strain evidence="5">JCM 21531</strain>
    </source>
</reference>
<feature type="domain" description="HTH luxR-type" evidence="4">
    <location>
        <begin position="180"/>
        <end position="245"/>
    </location>
</feature>
<keyword evidence="6" id="KW-1185">Reference proteome</keyword>
<dbReference type="PROSITE" id="PS50043">
    <property type="entry name" value="HTH_LUXR_2"/>
    <property type="match status" value="1"/>
</dbReference>
<sequence length="257" mass="29543">MQKGISRKASKPLLKLPREELKLIIEKKRNRISKFNEFIYRHIDTLKNIKNDYCFVLANEEGCLISVKYRPGMIEREFEYKEFFVPGVFFAEESIGVNSISIAGILKRPIHIYPGFHYLTKLKNWYEYCIPAVNKGKMAGYIAVVSFGQPISKALEGFTDLLAVNLFYEYFATGNENTTDLSTSQQLTERQCAILRMIAQGLSDEQIAQELNLSLATVKYHNQIIFKKLNASSRVDAVVKAIMLNKITFYDLYSKYA</sequence>
<keyword evidence="1" id="KW-0805">Transcription regulation</keyword>
<evidence type="ECO:0000313" key="6">
    <source>
        <dbReference type="Proteomes" id="UP000019109"/>
    </source>
</evidence>
<keyword evidence="3" id="KW-0804">Transcription</keyword>
<proteinExistence type="predicted"/>
<dbReference type="SMART" id="SM00421">
    <property type="entry name" value="HTH_LUXR"/>
    <property type="match status" value="1"/>
</dbReference>
<dbReference type="PANTHER" id="PTHR44688">
    <property type="entry name" value="DNA-BINDING TRANSCRIPTIONAL ACTIVATOR DEVR_DOSR"/>
    <property type="match status" value="1"/>
</dbReference>
<dbReference type="Pfam" id="PF00196">
    <property type="entry name" value="GerE"/>
    <property type="match status" value="1"/>
</dbReference>
<dbReference type="Gene3D" id="1.10.10.10">
    <property type="entry name" value="Winged helix-like DNA-binding domain superfamily/Winged helix DNA-binding domain"/>
    <property type="match status" value="1"/>
</dbReference>
<dbReference type="GO" id="GO:0006355">
    <property type="term" value="P:regulation of DNA-templated transcription"/>
    <property type="evidence" value="ECO:0007669"/>
    <property type="project" value="InterPro"/>
</dbReference>
<name>W4VAJ2_9FIRM</name>
<dbReference type="CDD" id="cd06170">
    <property type="entry name" value="LuxR_C_like"/>
    <property type="match status" value="1"/>
</dbReference>
<dbReference type="InterPro" id="IPR016032">
    <property type="entry name" value="Sig_transdc_resp-reg_C-effctor"/>
</dbReference>
<dbReference type="STRING" id="1294263.JCM21531_3796"/>
<evidence type="ECO:0000256" key="1">
    <source>
        <dbReference type="ARBA" id="ARBA00023015"/>
    </source>
</evidence>
<organism evidence="5 6">
    <name type="scientific">Acetivibrio straminisolvens JCM 21531</name>
    <dbReference type="NCBI Taxonomy" id="1294263"/>
    <lineage>
        <taxon>Bacteria</taxon>
        <taxon>Bacillati</taxon>
        <taxon>Bacillota</taxon>
        <taxon>Clostridia</taxon>
        <taxon>Eubacteriales</taxon>
        <taxon>Oscillospiraceae</taxon>
        <taxon>Acetivibrio</taxon>
    </lineage>
</organism>
<dbReference type="AlphaFoldDB" id="W4VAJ2"/>
<dbReference type="PRINTS" id="PR00038">
    <property type="entry name" value="HTHLUXR"/>
</dbReference>
<dbReference type="PANTHER" id="PTHR44688:SF16">
    <property type="entry name" value="DNA-BINDING TRANSCRIPTIONAL ACTIVATOR DEVR_DOSR"/>
    <property type="match status" value="1"/>
</dbReference>
<evidence type="ECO:0000313" key="5">
    <source>
        <dbReference type="EMBL" id="GAE90206.1"/>
    </source>
</evidence>
<dbReference type="InterPro" id="IPR000792">
    <property type="entry name" value="Tscrpt_reg_LuxR_C"/>
</dbReference>
<evidence type="ECO:0000259" key="4">
    <source>
        <dbReference type="PROSITE" id="PS50043"/>
    </source>
</evidence>
<dbReference type="Proteomes" id="UP000019109">
    <property type="component" value="Unassembled WGS sequence"/>
</dbReference>
<protein>
    <submittedName>
        <fullName evidence="5">Regulatory protein</fullName>
    </submittedName>
</protein>
<dbReference type="EMBL" id="BAVR01000059">
    <property type="protein sequence ID" value="GAE90206.1"/>
    <property type="molecule type" value="Genomic_DNA"/>
</dbReference>
<dbReference type="GO" id="GO:0003677">
    <property type="term" value="F:DNA binding"/>
    <property type="evidence" value="ECO:0007669"/>
    <property type="project" value="UniProtKB-KW"/>
</dbReference>
<dbReference type="Gene3D" id="3.30.450.40">
    <property type="match status" value="1"/>
</dbReference>
<dbReference type="InterPro" id="IPR036388">
    <property type="entry name" value="WH-like_DNA-bd_sf"/>
</dbReference>
<dbReference type="InterPro" id="IPR029016">
    <property type="entry name" value="GAF-like_dom_sf"/>
</dbReference>
<accession>W4VAJ2</accession>